<evidence type="ECO:0000256" key="6">
    <source>
        <dbReference type="ARBA" id="ARBA00022553"/>
    </source>
</evidence>
<evidence type="ECO:0000313" key="15">
    <source>
        <dbReference type="Proteomes" id="UP000054304"/>
    </source>
</evidence>
<keyword evidence="15" id="KW-1185">Reference proteome</keyword>
<keyword evidence="6" id="KW-0597">Phosphoprotein</keyword>
<dbReference type="PANTHER" id="PTHR13034">
    <property type="entry name" value="DYNACTIN P62 SUBUNIT"/>
    <property type="match status" value="1"/>
</dbReference>
<dbReference type="OrthoDB" id="283815at2759"/>
<evidence type="ECO:0000256" key="5">
    <source>
        <dbReference type="ARBA" id="ARBA00022499"/>
    </source>
</evidence>
<dbReference type="PANTHER" id="PTHR13034:SF2">
    <property type="entry name" value="DYNACTIN SUBUNIT 4"/>
    <property type="match status" value="1"/>
</dbReference>
<evidence type="ECO:0000256" key="1">
    <source>
        <dbReference type="ARBA" id="ARBA00004300"/>
    </source>
</evidence>
<comment type="subcellular location">
    <subcellularLocation>
        <location evidence="1">Cytoplasm</location>
        <location evidence="1">Cytoskeleton</location>
        <location evidence="1">Microtubule organizing center</location>
        <location evidence="1">Centrosome</location>
    </subcellularLocation>
    <subcellularLocation>
        <location evidence="2">Cytoplasm</location>
        <location evidence="2">Cytoskeleton</location>
        <location evidence="2">Stress fiber</location>
    </subcellularLocation>
    <subcellularLocation>
        <location evidence="3">Cytoplasm</location>
        <location evidence="3">Myofibril</location>
    </subcellularLocation>
</comment>
<dbReference type="STRING" id="1245769.A0A0C7MY16"/>
<dbReference type="InterPro" id="IPR008603">
    <property type="entry name" value="DCTN4"/>
</dbReference>
<dbReference type="AlphaFoldDB" id="A0A0C7MY16"/>
<dbReference type="EMBL" id="LN736364">
    <property type="protein sequence ID" value="CEP62574.1"/>
    <property type="molecule type" value="Genomic_DNA"/>
</dbReference>
<dbReference type="Pfam" id="PF05502">
    <property type="entry name" value="Dynactin_p62"/>
    <property type="match status" value="1"/>
</dbReference>
<sequence>MHVGWICSCSQEPKSIYFLNVCRACQHISCHQCQKPELAVKFCPGCYSTVDSGSLTQCIKNCLECPKCQNQLVATTDGRRLSDKKELILSCHGCGWTYQTDELKNARSQGLALYFDSLRQKSDPQLARFRDLRAFYNTKRKLEEFEARTNKGVLETLDEATSRELAAKLQTAKLFELIDEEHAVPLPKRKFTPNDSERNLSLLPLPRRLKAKYNYKCPKCDAYITKVFPDPKSSRFVQQSFATDLVPDVKAVPLATVHSSADCTSKDVALVFRVPEQAAKVTKVLLTPPINAYLPVCDFDLKLENGFVRAQTPEDDIKQFSARIPSYLLSQSRFSKNCLQTSRNTLQADVVDEGDGWAIIPLHLEDDSESYQVQMDVSTNDIQVTLQMVVST</sequence>
<evidence type="ECO:0000256" key="12">
    <source>
        <dbReference type="ARBA" id="ARBA00034864"/>
    </source>
</evidence>
<comment type="subunit">
    <text evidence="13">Subunit of dynactin, a multiprotein complex part of a tripartite complex with dynein and a adapter, such as BICDL1, BICD2 or HOOK3. The dynactin complex is built around ACTR1A/ACTB filament and consists of an actin-related filament composed of a shoulder domain, a pointed end and a barbed end. Its length is defined by its flexible shoulder domain. The soulder is composed of 2 DCTN1 subunits, 4 DCTN2 and 2 DCTN3. The 4 DCNT2 (via N-terminus) bind the ACTR1A filament and act as molecular rulers to determine the length. The pointed end is important for binding dynein-dynactin cargo adapters. Consists of 4 subunits: ACTR10, DCNT4, DCTN5 and DCTN6. The barbed end is composed of a CAPZA1:CAPZB heterodimers, which binds ACTR1A/ACTB filament and dynactin and stabilizes dynactin. Interacts with ATP7B, but not ATP7A, in a copper-dependent manner. Interacts with ANK2; this interaction is required for localization at costameres. Interacts with N4BP2L1.</text>
</comment>
<proteinExistence type="inferred from homology"/>
<evidence type="ECO:0000256" key="13">
    <source>
        <dbReference type="ARBA" id="ARBA00093507"/>
    </source>
</evidence>
<keyword evidence="5" id="KW-1017">Isopeptide bond</keyword>
<name>A0A0C7MY16_9SACH</name>
<dbReference type="GO" id="GO:0001725">
    <property type="term" value="C:stress fiber"/>
    <property type="evidence" value="ECO:0007669"/>
    <property type="project" value="UniProtKB-SubCell"/>
</dbReference>
<dbReference type="Proteomes" id="UP000054304">
    <property type="component" value="Unassembled WGS sequence"/>
</dbReference>
<dbReference type="GeneID" id="34686043"/>
<keyword evidence="8" id="KW-0007">Acetylation</keyword>
<evidence type="ECO:0000256" key="9">
    <source>
        <dbReference type="ARBA" id="ARBA00023054"/>
    </source>
</evidence>
<dbReference type="RefSeq" id="XP_022628799.1">
    <property type="nucleotide sequence ID" value="XM_022772479.1"/>
</dbReference>
<reference evidence="14 15" key="1">
    <citation type="submission" date="2014-12" db="EMBL/GenBank/DDBJ databases">
        <authorList>
            <person name="Neuveglise Cecile"/>
        </authorList>
    </citation>
    <scope>NUCLEOTIDE SEQUENCE [LARGE SCALE GENOMIC DNA]</scope>
    <source>
        <strain evidence="14 15">CBS 12615</strain>
    </source>
</reference>
<comment type="similarity">
    <text evidence="11">Belongs to the dynactin subunit 4 family.</text>
</comment>
<evidence type="ECO:0000256" key="11">
    <source>
        <dbReference type="ARBA" id="ARBA00034776"/>
    </source>
</evidence>
<keyword evidence="4" id="KW-0963">Cytoplasm</keyword>
<organism evidence="14 15">
    <name type="scientific">Lachancea lanzarotensis</name>
    <dbReference type="NCBI Taxonomy" id="1245769"/>
    <lineage>
        <taxon>Eukaryota</taxon>
        <taxon>Fungi</taxon>
        <taxon>Dikarya</taxon>
        <taxon>Ascomycota</taxon>
        <taxon>Saccharomycotina</taxon>
        <taxon>Saccharomycetes</taxon>
        <taxon>Saccharomycetales</taxon>
        <taxon>Saccharomycetaceae</taxon>
        <taxon>Lachancea</taxon>
    </lineage>
</organism>
<evidence type="ECO:0000256" key="3">
    <source>
        <dbReference type="ARBA" id="ARBA00004657"/>
    </source>
</evidence>
<protein>
    <recommendedName>
        <fullName evidence="12">Dynactin subunit 4</fullName>
    </recommendedName>
</protein>
<evidence type="ECO:0000313" key="14">
    <source>
        <dbReference type="EMBL" id="CEP62574.1"/>
    </source>
</evidence>
<evidence type="ECO:0000256" key="7">
    <source>
        <dbReference type="ARBA" id="ARBA00022843"/>
    </source>
</evidence>
<evidence type="ECO:0000256" key="10">
    <source>
        <dbReference type="ARBA" id="ARBA00023212"/>
    </source>
</evidence>
<accession>A0A0C7MY16</accession>
<keyword evidence="9" id="KW-0175">Coiled coil</keyword>
<evidence type="ECO:0000256" key="2">
    <source>
        <dbReference type="ARBA" id="ARBA00004529"/>
    </source>
</evidence>
<keyword evidence="7" id="KW-0832">Ubl conjugation</keyword>
<dbReference type="GO" id="GO:0005869">
    <property type="term" value="C:dynactin complex"/>
    <property type="evidence" value="ECO:0007669"/>
    <property type="project" value="InterPro"/>
</dbReference>
<gene>
    <name evidence="14" type="ORF">LALA0_S05e08658g</name>
</gene>
<evidence type="ECO:0000256" key="8">
    <source>
        <dbReference type="ARBA" id="ARBA00022990"/>
    </source>
</evidence>
<keyword evidence="10" id="KW-0206">Cytoskeleton</keyword>
<evidence type="ECO:0000256" key="4">
    <source>
        <dbReference type="ARBA" id="ARBA00022490"/>
    </source>
</evidence>
<dbReference type="HOGENOM" id="CLU_051239_0_0_1"/>